<dbReference type="InterPro" id="IPR032546">
    <property type="entry name" value="DUF4943"/>
</dbReference>
<organism evidence="1 2">
    <name type="scientific">Tannerella forsythia</name>
    <name type="common">Bacteroides forsythus</name>
    <dbReference type="NCBI Taxonomy" id="28112"/>
    <lineage>
        <taxon>Bacteria</taxon>
        <taxon>Pseudomonadati</taxon>
        <taxon>Bacteroidota</taxon>
        <taxon>Bacteroidia</taxon>
        <taxon>Bacteroidales</taxon>
        <taxon>Tannerellaceae</taxon>
        <taxon>Tannerella</taxon>
    </lineage>
</organism>
<dbReference type="Proteomes" id="UP000278609">
    <property type="component" value="Unassembled WGS sequence"/>
</dbReference>
<gene>
    <name evidence="1" type="ORF">EII40_08235</name>
</gene>
<reference evidence="1 2" key="1">
    <citation type="submission" date="2018-11" db="EMBL/GenBank/DDBJ databases">
        <title>Genomes From Bacteria Associated with the Canine Oral Cavity: a Test Case for Automated Genome-Based Taxonomic Assignment.</title>
        <authorList>
            <person name="Coil D.A."/>
            <person name="Jospin G."/>
            <person name="Darling A.E."/>
            <person name="Wallis C."/>
            <person name="Davis I.J."/>
            <person name="Harris S."/>
            <person name="Eisen J.A."/>
            <person name="Holcombe L.J."/>
            <person name="O'Flynn C."/>
        </authorList>
    </citation>
    <scope>NUCLEOTIDE SEQUENCE [LARGE SCALE GENOMIC DNA]</scope>
    <source>
        <strain evidence="1 2">OH2617_COT-023</strain>
    </source>
</reference>
<dbReference type="EMBL" id="RQYS01000031">
    <property type="protein sequence ID" value="RRD60106.1"/>
    <property type="molecule type" value="Genomic_DNA"/>
</dbReference>
<dbReference type="Pfam" id="PF16301">
    <property type="entry name" value="DUF4943"/>
    <property type="match status" value="1"/>
</dbReference>
<protein>
    <submittedName>
        <fullName evidence="1">DUF4943 domain-containing protein</fullName>
    </submittedName>
</protein>
<evidence type="ECO:0000313" key="1">
    <source>
        <dbReference type="EMBL" id="RRD60106.1"/>
    </source>
</evidence>
<sequence>MQIMKTLKILFLLLFLVGFAGCCKEEAEEIDNPAVEAFVQQLRTKTYEASMKLPQFTHKDIPALLRYRNEKEMITHFPRNPISSLELSECKLGIYMLWTIEGIRTETINRDGLLGGFPSQNPLLALRNDAELKFVRTDVSHREVAKAYADWWEKNKHKSAKELKKEDPLKNTDYRWF</sequence>
<dbReference type="AlphaFoldDB" id="A0A3P1XPW6"/>
<proteinExistence type="predicted"/>
<dbReference type="OrthoDB" id="680836at2"/>
<evidence type="ECO:0000313" key="2">
    <source>
        <dbReference type="Proteomes" id="UP000278609"/>
    </source>
</evidence>
<comment type="caution">
    <text evidence="1">The sequence shown here is derived from an EMBL/GenBank/DDBJ whole genome shotgun (WGS) entry which is preliminary data.</text>
</comment>
<dbReference type="PROSITE" id="PS51257">
    <property type="entry name" value="PROKAR_LIPOPROTEIN"/>
    <property type="match status" value="1"/>
</dbReference>
<name>A0A3P1XPW6_TANFO</name>
<accession>A0A3P1XPW6</accession>